<proteinExistence type="predicted"/>
<organism evidence="1 2">
    <name type="scientific">Puccinia graminis f. sp. tritici</name>
    <dbReference type="NCBI Taxonomy" id="56615"/>
    <lineage>
        <taxon>Eukaryota</taxon>
        <taxon>Fungi</taxon>
        <taxon>Dikarya</taxon>
        <taxon>Basidiomycota</taxon>
        <taxon>Pucciniomycotina</taxon>
        <taxon>Pucciniomycetes</taxon>
        <taxon>Pucciniales</taxon>
        <taxon>Pucciniaceae</taxon>
        <taxon>Puccinia</taxon>
    </lineage>
</organism>
<dbReference type="EMBL" id="VDEP01000409">
    <property type="protein sequence ID" value="KAA1087787.1"/>
    <property type="molecule type" value="Genomic_DNA"/>
</dbReference>
<name>A0A5B0NEV9_PUCGR</name>
<reference evidence="1 2" key="1">
    <citation type="submission" date="2019-05" db="EMBL/GenBank/DDBJ databases">
        <title>Emergence of the Ug99 lineage of the wheat stem rust pathogen through somatic hybridization.</title>
        <authorList>
            <person name="Li F."/>
            <person name="Upadhyaya N.M."/>
            <person name="Sperschneider J."/>
            <person name="Matny O."/>
            <person name="Nguyen-Phuc H."/>
            <person name="Mago R."/>
            <person name="Raley C."/>
            <person name="Miller M.E."/>
            <person name="Silverstein K.A.T."/>
            <person name="Henningsen E."/>
            <person name="Hirsch C.D."/>
            <person name="Visser B."/>
            <person name="Pretorius Z.A."/>
            <person name="Steffenson B.J."/>
            <person name="Schwessinger B."/>
            <person name="Dodds P.N."/>
            <person name="Figueroa M."/>
        </authorList>
    </citation>
    <scope>NUCLEOTIDE SEQUENCE [LARGE SCALE GENOMIC DNA]</scope>
    <source>
        <strain evidence="1 2">Ug99</strain>
    </source>
</reference>
<comment type="caution">
    <text evidence="1">The sequence shown here is derived from an EMBL/GenBank/DDBJ whole genome shotgun (WGS) entry which is preliminary data.</text>
</comment>
<evidence type="ECO:0000313" key="2">
    <source>
        <dbReference type="Proteomes" id="UP000325313"/>
    </source>
</evidence>
<gene>
    <name evidence="1" type="ORF">PGTUg99_001289</name>
</gene>
<dbReference type="AlphaFoldDB" id="A0A5B0NEV9"/>
<dbReference type="Proteomes" id="UP000325313">
    <property type="component" value="Unassembled WGS sequence"/>
</dbReference>
<protein>
    <submittedName>
        <fullName evidence="1">Uncharacterized protein</fullName>
    </submittedName>
</protein>
<accession>A0A5B0NEV9</accession>
<evidence type="ECO:0000313" key="1">
    <source>
        <dbReference type="EMBL" id="KAA1087787.1"/>
    </source>
</evidence>
<sequence length="65" mass="7197">MGPISSHSRDLKDAGMTLRVTGVVTSEYPTRLTSSHLIVPGERYGHWDWGTHSRNLKDAGSEFPT</sequence>